<organism evidence="2 3">
    <name type="scientific">Leifsonia shinshuensis</name>
    <dbReference type="NCBI Taxonomy" id="150026"/>
    <lineage>
        <taxon>Bacteria</taxon>
        <taxon>Bacillati</taxon>
        <taxon>Actinomycetota</taxon>
        <taxon>Actinomycetes</taxon>
        <taxon>Micrococcales</taxon>
        <taxon>Microbacteriaceae</taxon>
        <taxon>Leifsonia</taxon>
    </lineage>
</organism>
<feature type="domain" description="YDG" evidence="1">
    <location>
        <begin position="6"/>
        <end position="149"/>
    </location>
</feature>
<dbReference type="GO" id="GO:0004519">
    <property type="term" value="F:endonuclease activity"/>
    <property type="evidence" value="ECO:0007669"/>
    <property type="project" value="UniProtKB-KW"/>
</dbReference>
<dbReference type="REBASE" id="456101">
    <property type="entry name" value="LshINR9ORF7190P"/>
</dbReference>
<dbReference type="PROSITE" id="PS51015">
    <property type="entry name" value="YDG"/>
    <property type="match status" value="1"/>
</dbReference>
<dbReference type="GO" id="GO:0016567">
    <property type="term" value="P:protein ubiquitination"/>
    <property type="evidence" value="ECO:0007669"/>
    <property type="project" value="TreeGrafter"/>
</dbReference>
<dbReference type="CDD" id="cd00085">
    <property type="entry name" value="HNHc"/>
    <property type="match status" value="1"/>
</dbReference>
<dbReference type="Pfam" id="PF13391">
    <property type="entry name" value="HNH_2"/>
    <property type="match status" value="1"/>
</dbReference>
<accession>A0A7G6Y8X1</accession>
<dbReference type="PANTHER" id="PTHR14140:SF27">
    <property type="entry name" value="OS04G0289800 PROTEIN"/>
    <property type="match status" value="1"/>
</dbReference>
<protein>
    <submittedName>
        <fullName evidence="2">HNH endonuclease</fullName>
    </submittedName>
</protein>
<dbReference type="InterPro" id="IPR015947">
    <property type="entry name" value="PUA-like_sf"/>
</dbReference>
<dbReference type="SMART" id="SM00466">
    <property type="entry name" value="SRA"/>
    <property type="match status" value="1"/>
</dbReference>
<evidence type="ECO:0000259" key="1">
    <source>
        <dbReference type="PROSITE" id="PS51015"/>
    </source>
</evidence>
<evidence type="ECO:0000313" key="2">
    <source>
        <dbReference type="EMBL" id="QNE34936.1"/>
    </source>
</evidence>
<keyword evidence="2" id="KW-0378">Hydrolase</keyword>
<dbReference type="InterPro" id="IPR045134">
    <property type="entry name" value="UHRF1/2-like"/>
</dbReference>
<keyword evidence="2" id="KW-0255">Endonuclease</keyword>
<dbReference type="Gene3D" id="2.30.280.10">
    <property type="entry name" value="SRA-YDG"/>
    <property type="match status" value="1"/>
</dbReference>
<dbReference type="InterPro" id="IPR003615">
    <property type="entry name" value="HNH_nuc"/>
</dbReference>
<dbReference type="Pfam" id="PF02182">
    <property type="entry name" value="SAD_SRA"/>
    <property type="match status" value="1"/>
</dbReference>
<dbReference type="EMBL" id="CP043641">
    <property type="protein sequence ID" value="QNE34936.1"/>
    <property type="molecule type" value="Genomic_DNA"/>
</dbReference>
<dbReference type="InterPro" id="IPR003105">
    <property type="entry name" value="SRA_YDG"/>
</dbReference>
<gene>
    <name evidence="2" type="ORF">F1C12_07190</name>
</gene>
<evidence type="ECO:0000313" key="3">
    <source>
        <dbReference type="Proteomes" id="UP000515511"/>
    </source>
</evidence>
<sequence>MSKYFGTPAGVVVGQAFASRNELSVAGVHRPPMAGISGTRVEGADSIVVSGGYPDDEDHGEYIIYTGHGGRDPRTHKQVADQSADDPGNAGLITSWVGGLPVRVSRGAHAASRFAPRQGYEYAGLYEVTSYWTERGRDGFVIQRFRLDRLSDPSTATDSETQDQVEFRTTTISRRIRDSAASRRVKATYANACQICGTCLVGVAGRRYSEGAHVRPLGRPHLGPDDESNILCLCPNHHTQFDIGGLFVSDDLTVTDVAGNIVGQLTFSGSHSVDPLHFDYHRSLWSVSPAGGI</sequence>
<dbReference type="KEGG" id="lse:F1C12_07190"/>
<reference evidence="3" key="1">
    <citation type="submission" date="2019-09" db="EMBL/GenBank/DDBJ databases">
        <title>Antimicrobial potential of Antarctic Bacteria.</title>
        <authorList>
            <person name="Benaud N."/>
            <person name="Edwards R.J."/>
            <person name="Ferrari B.C."/>
        </authorList>
    </citation>
    <scope>NUCLEOTIDE SEQUENCE [LARGE SCALE GENOMIC DNA]</scope>
    <source>
        <strain evidence="3">INR9</strain>
    </source>
</reference>
<dbReference type="AlphaFoldDB" id="A0A7G6Y8X1"/>
<dbReference type="InterPro" id="IPR036987">
    <property type="entry name" value="SRA-YDG_sf"/>
</dbReference>
<dbReference type="Proteomes" id="UP000515511">
    <property type="component" value="Chromosome"/>
</dbReference>
<dbReference type="GO" id="GO:0044027">
    <property type="term" value="P:negative regulation of gene expression via chromosomal CpG island methylation"/>
    <property type="evidence" value="ECO:0007669"/>
    <property type="project" value="TreeGrafter"/>
</dbReference>
<proteinExistence type="predicted"/>
<dbReference type="SUPFAM" id="SSF88697">
    <property type="entry name" value="PUA domain-like"/>
    <property type="match status" value="1"/>
</dbReference>
<keyword evidence="2" id="KW-0540">Nuclease</keyword>
<dbReference type="GO" id="GO:0061630">
    <property type="term" value="F:ubiquitin protein ligase activity"/>
    <property type="evidence" value="ECO:0007669"/>
    <property type="project" value="TreeGrafter"/>
</dbReference>
<name>A0A7G6Y8X1_9MICO</name>
<dbReference type="PANTHER" id="PTHR14140">
    <property type="entry name" value="E3 UBIQUITIN-PROTEIN LIGASE UHRF-RELATED"/>
    <property type="match status" value="1"/>
</dbReference>